<keyword evidence="2" id="KW-1185">Reference proteome</keyword>
<name>A0A517ZSB8_9PLAN</name>
<reference evidence="1 2" key="1">
    <citation type="submission" date="2019-02" db="EMBL/GenBank/DDBJ databases">
        <title>Deep-cultivation of Planctomycetes and their phenomic and genomic characterization uncovers novel biology.</title>
        <authorList>
            <person name="Wiegand S."/>
            <person name="Jogler M."/>
            <person name="Boedeker C."/>
            <person name="Pinto D."/>
            <person name="Vollmers J."/>
            <person name="Rivas-Marin E."/>
            <person name="Kohn T."/>
            <person name="Peeters S.H."/>
            <person name="Heuer A."/>
            <person name="Rast P."/>
            <person name="Oberbeckmann S."/>
            <person name="Bunk B."/>
            <person name="Jeske O."/>
            <person name="Meyerdierks A."/>
            <person name="Storesund J.E."/>
            <person name="Kallscheuer N."/>
            <person name="Luecker S."/>
            <person name="Lage O.M."/>
            <person name="Pohl T."/>
            <person name="Merkel B.J."/>
            <person name="Hornburger P."/>
            <person name="Mueller R.-W."/>
            <person name="Bruemmer F."/>
            <person name="Labrenz M."/>
            <person name="Spormann A.M."/>
            <person name="Op den Camp H."/>
            <person name="Overmann J."/>
            <person name="Amann R."/>
            <person name="Jetten M.S.M."/>
            <person name="Mascher T."/>
            <person name="Medema M.H."/>
            <person name="Devos D.P."/>
            <person name="Kaster A.-K."/>
            <person name="Ovreas L."/>
            <person name="Rohde M."/>
            <person name="Galperin M.Y."/>
            <person name="Jogler C."/>
        </authorList>
    </citation>
    <scope>NUCLEOTIDE SEQUENCE [LARGE SCALE GENOMIC DNA]</scope>
    <source>
        <strain evidence="1 2">Mal52</strain>
    </source>
</reference>
<organism evidence="1 2">
    <name type="scientific">Symmachiella dynata</name>
    <dbReference type="NCBI Taxonomy" id="2527995"/>
    <lineage>
        <taxon>Bacteria</taxon>
        <taxon>Pseudomonadati</taxon>
        <taxon>Planctomycetota</taxon>
        <taxon>Planctomycetia</taxon>
        <taxon>Planctomycetales</taxon>
        <taxon>Planctomycetaceae</taxon>
        <taxon>Symmachiella</taxon>
    </lineage>
</organism>
<sequence length="434" mass="46550">MLQAGTMSLFSGAALARGEAAGGTSMLGRAKNCILVYLLGGPPHQDMCDLKPQAPAEVRGPFTGIDSNVPGLTLCEHLPRLAQQADKLAVLRSLTYPNHDHPYMIYHTLTGRISPVPLGANTVLPPSRSDYPHMGAVVAKFKHTAPHIPAYVAIPEVQVRMAPALVSGGGRSGFLGPRFDPLAINDDPRQPLPGLDLPQGVSASRSQQRQQLLAILDGQPPKSLRTREYLTSRETAFQVSRTTAGGSLTDLEAEPATVRDAYGRDRFGQSLLLARRMVERGVSFVGVHFNHMTKCDGWDTHKNNFGCLKDELLPTLDRGLAALLADLAQRGLLEETLVVTMGEFGRTPKVNRNGGRDHWGHCGSVLFAGGGVRGGNIVGASDKIGAYPTLRPTSPPDVVATIYHALGLDPQQLMHDAQGRPLPLSTGTAVRELF</sequence>
<dbReference type="Gene3D" id="3.40.720.10">
    <property type="entry name" value="Alkaline Phosphatase, subunit A"/>
    <property type="match status" value="1"/>
</dbReference>
<dbReference type="PANTHER" id="PTHR43737:SF1">
    <property type="entry name" value="DUF1501 DOMAIN-CONTAINING PROTEIN"/>
    <property type="match status" value="1"/>
</dbReference>
<dbReference type="Pfam" id="PF07394">
    <property type="entry name" value="DUF1501"/>
    <property type="match status" value="1"/>
</dbReference>
<evidence type="ECO:0000313" key="1">
    <source>
        <dbReference type="EMBL" id="QDU45378.1"/>
    </source>
</evidence>
<dbReference type="InterPro" id="IPR010869">
    <property type="entry name" value="DUF1501"/>
</dbReference>
<dbReference type="SUPFAM" id="SSF53649">
    <property type="entry name" value="Alkaline phosphatase-like"/>
    <property type="match status" value="1"/>
</dbReference>
<gene>
    <name evidence="1" type="ORF">Mal52_38720</name>
</gene>
<dbReference type="PANTHER" id="PTHR43737">
    <property type="entry name" value="BLL7424 PROTEIN"/>
    <property type="match status" value="1"/>
</dbReference>
<dbReference type="EMBL" id="CP036276">
    <property type="protein sequence ID" value="QDU45378.1"/>
    <property type="molecule type" value="Genomic_DNA"/>
</dbReference>
<evidence type="ECO:0000313" key="2">
    <source>
        <dbReference type="Proteomes" id="UP000319383"/>
    </source>
</evidence>
<evidence type="ECO:0008006" key="3">
    <source>
        <dbReference type="Google" id="ProtNLM"/>
    </source>
</evidence>
<accession>A0A517ZSB8</accession>
<protein>
    <recommendedName>
        <fullName evidence="3">Sulfatase</fullName>
    </recommendedName>
</protein>
<dbReference type="AlphaFoldDB" id="A0A517ZSB8"/>
<dbReference type="InterPro" id="IPR017850">
    <property type="entry name" value="Alkaline_phosphatase_core_sf"/>
</dbReference>
<dbReference type="Proteomes" id="UP000319383">
    <property type="component" value="Chromosome"/>
</dbReference>
<proteinExistence type="predicted"/>
<dbReference type="KEGG" id="sdyn:Mal52_38720"/>